<feature type="region of interest" description="Disordered" evidence="1">
    <location>
        <begin position="251"/>
        <end position="289"/>
    </location>
</feature>
<protein>
    <submittedName>
        <fullName evidence="3">Uncharacterized protein</fullName>
    </submittedName>
</protein>
<keyword evidence="2" id="KW-0732">Signal</keyword>
<name>A0A9D1WTA9_9FIRM</name>
<sequence length="289" mass="29844">MKLKKQFAALFCALLIAILSACGQSGGSSQASASQPASSAAASQAESEAPAEESVPEEADAEAAPVEPLAAPEGSQVFRGTVEDFAVSDDGATVLLMRRAVGTSFPADLKVKLIADGSADTQFGMDADLLGNGSFLEVYYTPGQENPDGSVTALVVNDALSEDLVYYNGTVVEVAPDPEQEGEGYLLLDPLEEGGMQYRFNYGPETQFVIPLEQIAVGTQLNVYHSPAATRSLPPQSYALEVSAYTAPAEGEVPAPVADPAAPVESDPVATPSAEETAAPTEVLSPVTG</sequence>
<dbReference type="PROSITE" id="PS51257">
    <property type="entry name" value="PROKAR_LIPOPROTEIN"/>
    <property type="match status" value="1"/>
</dbReference>
<feature type="compositionally biased region" description="Acidic residues" evidence="1">
    <location>
        <begin position="49"/>
        <end position="61"/>
    </location>
</feature>
<evidence type="ECO:0000313" key="3">
    <source>
        <dbReference type="EMBL" id="HIX66451.1"/>
    </source>
</evidence>
<evidence type="ECO:0000256" key="1">
    <source>
        <dbReference type="SAM" id="MobiDB-lite"/>
    </source>
</evidence>
<reference evidence="3" key="1">
    <citation type="journal article" date="2021" name="PeerJ">
        <title>Extensive microbial diversity within the chicken gut microbiome revealed by metagenomics and culture.</title>
        <authorList>
            <person name="Gilroy R."/>
            <person name="Ravi A."/>
            <person name="Getino M."/>
            <person name="Pursley I."/>
            <person name="Horton D.L."/>
            <person name="Alikhan N.F."/>
            <person name="Baker D."/>
            <person name="Gharbi K."/>
            <person name="Hall N."/>
            <person name="Watson M."/>
            <person name="Adriaenssens E.M."/>
            <person name="Foster-Nyarko E."/>
            <person name="Jarju S."/>
            <person name="Secka A."/>
            <person name="Antonio M."/>
            <person name="Oren A."/>
            <person name="Chaudhuri R.R."/>
            <person name="La Ragione R."/>
            <person name="Hildebrand F."/>
            <person name="Pallen M.J."/>
        </authorList>
    </citation>
    <scope>NUCLEOTIDE SEQUENCE</scope>
    <source>
        <strain evidence="3">CHK188-5543</strain>
    </source>
</reference>
<feature type="compositionally biased region" description="Low complexity" evidence="1">
    <location>
        <begin position="26"/>
        <end position="48"/>
    </location>
</feature>
<feature type="region of interest" description="Disordered" evidence="1">
    <location>
        <begin position="26"/>
        <end position="73"/>
    </location>
</feature>
<evidence type="ECO:0000313" key="4">
    <source>
        <dbReference type="Proteomes" id="UP000886800"/>
    </source>
</evidence>
<dbReference type="EMBL" id="DXES01000195">
    <property type="protein sequence ID" value="HIX66451.1"/>
    <property type="molecule type" value="Genomic_DNA"/>
</dbReference>
<feature type="signal peptide" evidence="2">
    <location>
        <begin position="1"/>
        <end position="23"/>
    </location>
</feature>
<feature type="compositionally biased region" description="Low complexity" evidence="1">
    <location>
        <begin position="62"/>
        <end position="73"/>
    </location>
</feature>
<proteinExistence type="predicted"/>
<organism evidence="3 4">
    <name type="scientific">Candidatus Anaerotruncus excrementipullorum</name>
    <dbReference type="NCBI Taxonomy" id="2838465"/>
    <lineage>
        <taxon>Bacteria</taxon>
        <taxon>Bacillati</taxon>
        <taxon>Bacillota</taxon>
        <taxon>Clostridia</taxon>
        <taxon>Eubacteriales</taxon>
        <taxon>Oscillospiraceae</taxon>
        <taxon>Anaerotruncus</taxon>
    </lineage>
</organism>
<feature type="compositionally biased region" description="Low complexity" evidence="1">
    <location>
        <begin position="251"/>
        <end position="283"/>
    </location>
</feature>
<gene>
    <name evidence="3" type="ORF">H9736_09405</name>
</gene>
<reference evidence="3" key="2">
    <citation type="submission" date="2021-04" db="EMBL/GenBank/DDBJ databases">
        <authorList>
            <person name="Gilroy R."/>
        </authorList>
    </citation>
    <scope>NUCLEOTIDE SEQUENCE</scope>
    <source>
        <strain evidence="3">CHK188-5543</strain>
    </source>
</reference>
<dbReference type="Proteomes" id="UP000886800">
    <property type="component" value="Unassembled WGS sequence"/>
</dbReference>
<feature type="chain" id="PRO_5038780318" evidence="2">
    <location>
        <begin position="24"/>
        <end position="289"/>
    </location>
</feature>
<evidence type="ECO:0000256" key="2">
    <source>
        <dbReference type="SAM" id="SignalP"/>
    </source>
</evidence>
<dbReference type="AlphaFoldDB" id="A0A9D1WTA9"/>
<accession>A0A9D1WTA9</accession>
<comment type="caution">
    <text evidence="3">The sequence shown here is derived from an EMBL/GenBank/DDBJ whole genome shotgun (WGS) entry which is preliminary data.</text>
</comment>